<accession>A0ABN7XR45</accession>
<name>A0ABN7XR45_GIGMA</name>
<proteinExistence type="predicted"/>
<comment type="caution">
    <text evidence="2">The sequence shown here is derived from an EMBL/GenBank/DDBJ whole genome shotgun (WGS) entry which is preliminary data.</text>
</comment>
<feature type="region of interest" description="Disordered" evidence="1">
    <location>
        <begin position="61"/>
        <end position="83"/>
    </location>
</feature>
<evidence type="ECO:0000313" key="3">
    <source>
        <dbReference type="Proteomes" id="UP000789901"/>
    </source>
</evidence>
<reference evidence="2 3" key="1">
    <citation type="submission" date="2021-06" db="EMBL/GenBank/DDBJ databases">
        <authorList>
            <person name="Kallberg Y."/>
            <person name="Tangrot J."/>
            <person name="Rosling A."/>
        </authorList>
    </citation>
    <scope>NUCLEOTIDE SEQUENCE [LARGE SCALE GENOMIC DNA]</scope>
    <source>
        <strain evidence="2 3">120-4 pot B 10/14</strain>
    </source>
</reference>
<evidence type="ECO:0000313" key="2">
    <source>
        <dbReference type="EMBL" id="CAG8857241.1"/>
    </source>
</evidence>
<feature type="non-terminal residue" evidence="2">
    <location>
        <position position="83"/>
    </location>
</feature>
<evidence type="ECO:0000256" key="1">
    <source>
        <dbReference type="SAM" id="MobiDB-lite"/>
    </source>
</evidence>
<organism evidence="2 3">
    <name type="scientific">Gigaspora margarita</name>
    <dbReference type="NCBI Taxonomy" id="4874"/>
    <lineage>
        <taxon>Eukaryota</taxon>
        <taxon>Fungi</taxon>
        <taxon>Fungi incertae sedis</taxon>
        <taxon>Mucoromycota</taxon>
        <taxon>Glomeromycotina</taxon>
        <taxon>Glomeromycetes</taxon>
        <taxon>Diversisporales</taxon>
        <taxon>Gigasporaceae</taxon>
        <taxon>Gigaspora</taxon>
    </lineage>
</organism>
<sequence>NRHAARNCISERRTIYEQRNQMNKPQFIKRRNINMVEIEDDDDDYWENEVYITQLPQASPYSTNCKEQKEKQRFSESKKEMNL</sequence>
<feature type="non-terminal residue" evidence="2">
    <location>
        <position position="1"/>
    </location>
</feature>
<feature type="compositionally biased region" description="Basic and acidic residues" evidence="1">
    <location>
        <begin position="66"/>
        <end position="83"/>
    </location>
</feature>
<keyword evidence="3" id="KW-1185">Reference proteome</keyword>
<dbReference type="EMBL" id="CAJVQB010168612">
    <property type="protein sequence ID" value="CAG8857241.1"/>
    <property type="molecule type" value="Genomic_DNA"/>
</dbReference>
<dbReference type="Proteomes" id="UP000789901">
    <property type="component" value="Unassembled WGS sequence"/>
</dbReference>
<gene>
    <name evidence="2" type="ORF">GMARGA_LOCUS46062</name>
</gene>
<protein>
    <submittedName>
        <fullName evidence="2">5670_t:CDS:1</fullName>
    </submittedName>
</protein>